<dbReference type="PROSITE" id="PS50887">
    <property type="entry name" value="GGDEF"/>
    <property type="match status" value="1"/>
</dbReference>
<evidence type="ECO:0000259" key="2">
    <source>
        <dbReference type="PROSITE" id="PS50887"/>
    </source>
</evidence>
<gene>
    <name evidence="3" type="ORF">CARN3_1260</name>
</gene>
<dbReference type="InterPro" id="IPR001633">
    <property type="entry name" value="EAL_dom"/>
</dbReference>
<dbReference type="Gene3D" id="3.30.70.270">
    <property type="match status" value="1"/>
</dbReference>
<sequence length="450" mass="49687">MKQAEEEIRNLSFFDSLTGLANRRQLMELSRDSKAFGTFGVHKQAMLFVDLDDFKILNDTHGHQTGDLLLREVAKRLSTCVRKIDMVARLGGDEFVLILDDMGETVEGAAGMAKAAAEKILTEVGQPYLLNGRQCNSTCSIGVSIIEDNHQSISDVVQQAEIAMFKAKEAGRNTVFFFSPELQTALKFRATMEEAIRQGIKQDQFMLYYQPQVEHGQVIGAEALVRWKHPTRGILPPGEFISLAEETRLILPLGDLVLESACRQIAAWGDRKQISGMKLAVNVSAIQLREQDFVQTVLSVLDRTGANPENLKLEITESMLLDNVEDVISKMTSLKSHGLSFSVDDFGTGYSSLAYLKRLPLDQLKIDSAFVRDILVDEGSSAIAKAIISLGNAMGLSVIAEGVETEEQQNQLANLGCHCYQGYLFSRPLPLEEFELLLPSDNESASASFS</sequence>
<comment type="caution">
    <text evidence="3">The sequence shown here is derived from an EMBL/GenBank/DDBJ whole genome shotgun (WGS) entry which is preliminary data.</text>
</comment>
<dbReference type="InterPro" id="IPR029787">
    <property type="entry name" value="Nucleotide_cyclase"/>
</dbReference>
<dbReference type="AlphaFoldDB" id="E6PZ95"/>
<reference evidence="3" key="1">
    <citation type="submission" date="2009-10" db="EMBL/GenBank/DDBJ databases">
        <title>Diversity of trophic interactions inside an arsenic-rich microbial ecosystem.</title>
        <authorList>
            <person name="Bertin P.N."/>
            <person name="Heinrich-Salmeron A."/>
            <person name="Pelletier E."/>
            <person name="Goulhen-Chollet F."/>
            <person name="Arsene-Ploetze F."/>
            <person name="Gallien S."/>
            <person name="Calteau A."/>
            <person name="Vallenet D."/>
            <person name="Casiot C."/>
            <person name="Chane-Woon-Ming B."/>
            <person name="Giloteaux L."/>
            <person name="Barakat M."/>
            <person name="Bonnefoy V."/>
            <person name="Bruneel O."/>
            <person name="Chandler M."/>
            <person name="Cleiss J."/>
            <person name="Duran R."/>
            <person name="Elbaz-Poulichet F."/>
            <person name="Fonknechten N."/>
            <person name="Lauga B."/>
            <person name="Mornico D."/>
            <person name="Ortet P."/>
            <person name="Schaeffer C."/>
            <person name="Siguier P."/>
            <person name="Alexander Thil Smith A."/>
            <person name="Van Dorsselaer A."/>
            <person name="Weissenbach J."/>
            <person name="Medigue C."/>
            <person name="Le Paslier D."/>
        </authorList>
    </citation>
    <scope>NUCLEOTIDE SEQUENCE</scope>
</reference>
<dbReference type="CDD" id="cd01948">
    <property type="entry name" value="EAL"/>
    <property type="match status" value="1"/>
</dbReference>
<dbReference type="SUPFAM" id="SSF55073">
    <property type="entry name" value="Nucleotide cyclase"/>
    <property type="match status" value="1"/>
</dbReference>
<dbReference type="InterPro" id="IPR000160">
    <property type="entry name" value="GGDEF_dom"/>
</dbReference>
<protein>
    <recommendedName>
        <fullName evidence="4">Cyclic di-GMP phosphodiesterase Gmr</fullName>
    </recommendedName>
</protein>
<feature type="domain" description="GGDEF" evidence="2">
    <location>
        <begin position="42"/>
        <end position="180"/>
    </location>
</feature>
<feature type="domain" description="EAL" evidence="1">
    <location>
        <begin position="189"/>
        <end position="442"/>
    </location>
</feature>
<dbReference type="PANTHER" id="PTHR44757:SF2">
    <property type="entry name" value="BIOFILM ARCHITECTURE MAINTENANCE PROTEIN MBAA"/>
    <property type="match status" value="1"/>
</dbReference>
<dbReference type="FunFam" id="3.20.20.450:FF:000001">
    <property type="entry name" value="Cyclic di-GMP phosphodiesterase yahA"/>
    <property type="match status" value="1"/>
</dbReference>
<proteinExistence type="predicted"/>
<accession>E6PZ95</accession>
<dbReference type="Pfam" id="PF00990">
    <property type="entry name" value="GGDEF"/>
    <property type="match status" value="1"/>
</dbReference>
<organism evidence="3">
    <name type="scientific">mine drainage metagenome</name>
    <dbReference type="NCBI Taxonomy" id="410659"/>
    <lineage>
        <taxon>unclassified sequences</taxon>
        <taxon>metagenomes</taxon>
        <taxon>ecological metagenomes</taxon>
    </lineage>
</organism>
<dbReference type="PANTHER" id="PTHR44757">
    <property type="entry name" value="DIGUANYLATE CYCLASE DGCP"/>
    <property type="match status" value="1"/>
</dbReference>
<dbReference type="NCBIfam" id="TIGR00254">
    <property type="entry name" value="GGDEF"/>
    <property type="match status" value="1"/>
</dbReference>
<dbReference type="InterPro" id="IPR035919">
    <property type="entry name" value="EAL_sf"/>
</dbReference>
<dbReference type="PROSITE" id="PS50883">
    <property type="entry name" value="EAL"/>
    <property type="match status" value="1"/>
</dbReference>
<dbReference type="InterPro" id="IPR043128">
    <property type="entry name" value="Rev_trsase/Diguanyl_cyclase"/>
</dbReference>
<evidence type="ECO:0008006" key="4">
    <source>
        <dbReference type="Google" id="ProtNLM"/>
    </source>
</evidence>
<evidence type="ECO:0000259" key="1">
    <source>
        <dbReference type="PROSITE" id="PS50883"/>
    </source>
</evidence>
<dbReference type="CDD" id="cd01949">
    <property type="entry name" value="GGDEF"/>
    <property type="match status" value="1"/>
</dbReference>
<dbReference type="SUPFAM" id="SSF141868">
    <property type="entry name" value="EAL domain-like"/>
    <property type="match status" value="1"/>
</dbReference>
<evidence type="ECO:0000313" key="3">
    <source>
        <dbReference type="EMBL" id="CBI00254.1"/>
    </source>
</evidence>
<dbReference type="SMART" id="SM00267">
    <property type="entry name" value="GGDEF"/>
    <property type="match status" value="1"/>
</dbReference>
<dbReference type="Gene3D" id="3.20.20.450">
    <property type="entry name" value="EAL domain"/>
    <property type="match status" value="1"/>
</dbReference>
<dbReference type="EMBL" id="CABN01000111">
    <property type="protein sequence ID" value="CBI00254.1"/>
    <property type="molecule type" value="Genomic_DNA"/>
</dbReference>
<name>E6PZ95_9ZZZZ</name>
<dbReference type="InterPro" id="IPR052155">
    <property type="entry name" value="Biofilm_reg_signaling"/>
</dbReference>
<dbReference type="Pfam" id="PF00563">
    <property type="entry name" value="EAL"/>
    <property type="match status" value="1"/>
</dbReference>
<dbReference type="SMART" id="SM00052">
    <property type="entry name" value="EAL"/>
    <property type="match status" value="1"/>
</dbReference>